<evidence type="ECO:0000313" key="1">
    <source>
        <dbReference type="EMBL" id="KAK4503615.1"/>
    </source>
</evidence>
<accession>A0ABR0EQ39</accession>
<evidence type="ECO:0000313" key="2">
    <source>
        <dbReference type="Proteomes" id="UP001305779"/>
    </source>
</evidence>
<gene>
    <name evidence="1" type="ORF">PRZ48_004530</name>
</gene>
<reference evidence="1 2" key="1">
    <citation type="journal article" date="2023" name="G3 (Bethesda)">
        <title>A chromosome-level genome assembly of Zasmidium syzygii isolated from banana leaves.</title>
        <authorList>
            <person name="van Westerhoven A.C."/>
            <person name="Mehrabi R."/>
            <person name="Talebi R."/>
            <person name="Steentjes M.B.F."/>
            <person name="Corcolon B."/>
            <person name="Chong P.A."/>
            <person name="Kema G.H.J."/>
            <person name="Seidl M.F."/>
        </authorList>
    </citation>
    <scope>NUCLEOTIDE SEQUENCE [LARGE SCALE GENOMIC DNA]</scope>
    <source>
        <strain evidence="1 2">P124</strain>
    </source>
</reference>
<comment type="caution">
    <text evidence="1">The sequence shown here is derived from an EMBL/GenBank/DDBJ whole genome shotgun (WGS) entry which is preliminary data.</text>
</comment>
<protein>
    <submittedName>
        <fullName evidence="1">Uncharacterized protein</fullName>
    </submittedName>
</protein>
<keyword evidence="2" id="KW-1185">Reference proteome</keyword>
<dbReference type="EMBL" id="JAXOVC010000003">
    <property type="protein sequence ID" value="KAK4503615.1"/>
    <property type="molecule type" value="Genomic_DNA"/>
</dbReference>
<organism evidence="1 2">
    <name type="scientific">Zasmidium cellare</name>
    <name type="common">Wine cellar mold</name>
    <name type="synonym">Racodium cellare</name>
    <dbReference type="NCBI Taxonomy" id="395010"/>
    <lineage>
        <taxon>Eukaryota</taxon>
        <taxon>Fungi</taxon>
        <taxon>Dikarya</taxon>
        <taxon>Ascomycota</taxon>
        <taxon>Pezizomycotina</taxon>
        <taxon>Dothideomycetes</taxon>
        <taxon>Dothideomycetidae</taxon>
        <taxon>Mycosphaerellales</taxon>
        <taxon>Mycosphaerellaceae</taxon>
        <taxon>Zasmidium</taxon>
    </lineage>
</organism>
<dbReference type="Proteomes" id="UP001305779">
    <property type="component" value="Unassembled WGS sequence"/>
</dbReference>
<sequence length="193" mass="21804">MPFPQTILNWLQRVLAKLFNRNRNKDNHHTSTSGRLSSDDLDHHRLYTGLRNKTRRLSRTISRKVRRISPGQTFLAAMEEKKVLVYHHRAEGKSVLPGGKGLEVISHGQLEDILRDNAKTLKLTRKALPPGTSSVDIYQKDIASPSSSQENLPNSEQNVASVSIPLKVQLGNYVFESYPELVILSWRVGSIEV</sequence>
<name>A0ABR0EQ39_ZASCE</name>
<proteinExistence type="predicted"/>